<dbReference type="eggNOG" id="COG1030">
    <property type="taxonomic scope" value="Bacteria"/>
</dbReference>
<dbReference type="PANTHER" id="PTHR33802">
    <property type="entry name" value="SI:CH211-161H7.5-RELATED"/>
    <property type="match status" value="1"/>
</dbReference>
<feature type="transmembrane region" description="Helical" evidence="1">
    <location>
        <begin position="230"/>
        <end position="250"/>
    </location>
</feature>
<dbReference type="Gene3D" id="1.20.1260.100">
    <property type="entry name" value="TspO/MBR protein"/>
    <property type="match status" value="1"/>
</dbReference>
<accession>B7KK65</accession>
<evidence type="ECO:0000256" key="1">
    <source>
        <dbReference type="SAM" id="Phobius"/>
    </source>
</evidence>
<feature type="transmembrane region" description="Helical" evidence="1">
    <location>
        <begin position="152"/>
        <end position="171"/>
    </location>
</feature>
<protein>
    <recommendedName>
        <fullName evidence="4">Tryptophan-rich sensory protein</fullName>
    </recommendedName>
</protein>
<feature type="transmembrane region" description="Helical" evidence="1">
    <location>
        <begin position="183"/>
        <end position="201"/>
    </location>
</feature>
<dbReference type="AlphaFoldDB" id="B7KK65"/>
<keyword evidence="1" id="KW-0472">Membrane</keyword>
<feature type="transmembrane region" description="Helical" evidence="1">
    <location>
        <begin position="50"/>
        <end position="77"/>
    </location>
</feature>
<evidence type="ECO:0000313" key="3">
    <source>
        <dbReference type="Proteomes" id="UP000002384"/>
    </source>
</evidence>
<keyword evidence="1" id="KW-1133">Transmembrane helix</keyword>
<dbReference type="Proteomes" id="UP000002384">
    <property type="component" value="Chromosome"/>
</dbReference>
<name>B7KK65_GLOC7</name>
<proteinExistence type="predicted"/>
<keyword evidence="3" id="KW-1185">Reference proteome</keyword>
<evidence type="ECO:0008006" key="4">
    <source>
        <dbReference type="Google" id="ProtNLM"/>
    </source>
</evidence>
<feature type="transmembrane region" description="Helical" evidence="1">
    <location>
        <begin position="12"/>
        <end position="30"/>
    </location>
</feature>
<reference evidence="3" key="1">
    <citation type="journal article" date="2011" name="MBio">
        <title>Novel metabolic attributes of the genus Cyanothece, comprising a group of unicellular nitrogen-fixing Cyanobacteria.</title>
        <authorList>
            <person name="Bandyopadhyay A."/>
            <person name="Elvitigala T."/>
            <person name="Welsh E."/>
            <person name="Stockel J."/>
            <person name="Liberton M."/>
            <person name="Min H."/>
            <person name="Sherman L.A."/>
            <person name="Pakrasi H.B."/>
        </authorList>
    </citation>
    <scope>NUCLEOTIDE SEQUENCE [LARGE SCALE GENOMIC DNA]</scope>
    <source>
        <strain evidence="3">PCC 7424</strain>
    </source>
</reference>
<dbReference type="HOGENOM" id="CLU_067293_1_0_3"/>
<dbReference type="KEGG" id="cyc:PCC7424_2533"/>
<dbReference type="InterPro" id="IPR038330">
    <property type="entry name" value="TspO/MBR-related_sf"/>
</dbReference>
<dbReference type="STRING" id="65393.PCC7424_2533"/>
<gene>
    <name evidence="2" type="ordered locus">PCC7424_2533</name>
</gene>
<feature type="transmembrane region" description="Helical" evidence="1">
    <location>
        <begin position="89"/>
        <end position="106"/>
    </location>
</feature>
<dbReference type="PANTHER" id="PTHR33802:SF1">
    <property type="entry name" value="XK-RELATED PROTEIN"/>
    <property type="match status" value="1"/>
</dbReference>
<evidence type="ECO:0000313" key="2">
    <source>
        <dbReference type="EMBL" id="ACK70950.1"/>
    </source>
</evidence>
<sequence>MMKLDRDTLRQWINFIAIFSAFGMNIYSNLAPPEGLTVGELANTVFRNVLIIPANYAFAIWGVIYLGLISLAIYQVLPRNKTEPHLQQMGYFITISSLAQIIWVFLFQYQFFALSGLFMLIILLSLIALYLRLDIAKKPVSKKNKWLVNIPISIYLAWISIATIVNMASILDYFNWDGWGINGVAWTVIMLTIGTIIALIVTLERKDVAFAGVFIWALIAIAIRHLDQMILVGTAGGLGILLILSIISSLKKSKHSTVNN</sequence>
<organism evidence="2 3">
    <name type="scientific">Gloeothece citriformis (strain PCC 7424)</name>
    <name type="common">Cyanothece sp. (strain PCC 7424)</name>
    <dbReference type="NCBI Taxonomy" id="65393"/>
    <lineage>
        <taxon>Bacteria</taxon>
        <taxon>Bacillati</taxon>
        <taxon>Cyanobacteriota</taxon>
        <taxon>Cyanophyceae</taxon>
        <taxon>Oscillatoriophycideae</taxon>
        <taxon>Chroococcales</taxon>
        <taxon>Aphanothecaceae</taxon>
        <taxon>Gloeothece</taxon>
        <taxon>Gloeothece citriformis</taxon>
    </lineage>
</organism>
<feature type="transmembrane region" description="Helical" evidence="1">
    <location>
        <begin position="208"/>
        <end position="224"/>
    </location>
</feature>
<keyword evidence="1" id="KW-0812">Transmembrane</keyword>
<dbReference type="EMBL" id="CP001291">
    <property type="protein sequence ID" value="ACK70950.1"/>
    <property type="molecule type" value="Genomic_DNA"/>
</dbReference>
<feature type="transmembrane region" description="Helical" evidence="1">
    <location>
        <begin position="112"/>
        <end position="131"/>
    </location>
</feature>